<feature type="binding site" evidence="13">
    <location>
        <begin position="86"/>
        <end position="89"/>
    </location>
    <ligand>
        <name>substrate</name>
    </ligand>
</feature>
<comment type="cofactor">
    <cofactor evidence="2">
        <name>a divalent metal cation</name>
        <dbReference type="ChEBI" id="CHEBI:60240"/>
    </cofactor>
</comment>
<evidence type="ECO:0000256" key="4">
    <source>
        <dbReference type="ARBA" id="ARBA00011233"/>
    </source>
</evidence>
<dbReference type="AlphaFoldDB" id="A0A4V6PIF9"/>
<keyword evidence="13" id="KW-0479">Metal-binding</keyword>
<evidence type="ECO:0000256" key="1">
    <source>
        <dbReference type="ARBA" id="ARBA00001342"/>
    </source>
</evidence>
<dbReference type="GO" id="GO:0046872">
    <property type="term" value="F:metal ion binding"/>
    <property type="evidence" value="ECO:0007669"/>
    <property type="project" value="UniProtKB-KW"/>
</dbReference>
<dbReference type="GO" id="GO:0047443">
    <property type="term" value="F:4-hydroxy-4-methyl-2-oxoglutarate aldolase activity"/>
    <property type="evidence" value="ECO:0007669"/>
    <property type="project" value="UniProtKB-EC"/>
</dbReference>
<evidence type="ECO:0000256" key="10">
    <source>
        <dbReference type="ARBA" id="ARBA00030169"/>
    </source>
</evidence>
<dbReference type="Proteomes" id="UP000295636">
    <property type="component" value="Unassembled WGS sequence"/>
</dbReference>
<feature type="binding site" evidence="13">
    <location>
        <position position="109"/>
    </location>
    <ligand>
        <name>Mg(2+)</name>
        <dbReference type="ChEBI" id="CHEBI:18420"/>
    </ligand>
</feature>
<reference evidence="14 15" key="1">
    <citation type="submission" date="2019-03" db="EMBL/GenBank/DDBJ databases">
        <title>This is whole genome sequence of Paenibacillus sp MS74 strain.</title>
        <authorList>
            <person name="Trinh H.N."/>
        </authorList>
    </citation>
    <scope>NUCLEOTIDE SEQUENCE [LARGE SCALE GENOMIC DNA]</scope>
    <source>
        <strain evidence="14 15">MS74</strain>
    </source>
</reference>
<protein>
    <recommendedName>
        <fullName evidence="7">Putative 4-hydroxy-4-methyl-2-oxoglutarate aldolase</fullName>
        <ecNumber evidence="6">4.1.1.112</ecNumber>
        <ecNumber evidence="5">4.1.3.17</ecNumber>
    </recommendedName>
    <alternativeName>
        <fullName evidence="11">Oxaloacetate decarboxylase</fullName>
    </alternativeName>
    <alternativeName>
        <fullName evidence="9">Regulator of ribonuclease activity homolog</fullName>
    </alternativeName>
    <alternativeName>
        <fullName evidence="10">RraA-like protein</fullName>
    </alternativeName>
</protein>
<accession>A0A4V6PIF9</accession>
<dbReference type="InterPro" id="IPR036704">
    <property type="entry name" value="RraA/RraA-like_sf"/>
</dbReference>
<dbReference type="Gene3D" id="3.50.30.40">
    <property type="entry name" value="Ribonuclease E inhibitor RraA/RraA-like"/>
    <property type="match status" value="1"/>
</dbReference>
<comment type="similarity">
    <text evidence="3">Belongs to the class II aldolase/RraA-like family.</text>
</comment>
<dbReference type="Pfam" id="PF03737">
    <property type="entry name" value="RraA-like"/>
    <property type="match status" value="1"/>
</dbReference>
<keyword evidence="15" id="KW-1185">Reference proteome</keyword>
<evidence type="ECO:0000256" key="2">
    <source>
        <dbReference type="ARBA" id="ARBA00001968"/>
    </source>
</evidence>
<evidence type="ECO:0000256" key="7">
    <source>
        <dbReference type="ARBA" id="ARBA00016549"/>
    </source>
</evidence>
<evidence type="ECO:0000256" key="12">
    <source>
        <dbReference type="ARBA" id="ARBA00047973"/>
    </source>
</evidence>
<comment type="function">
    <text evidence="8">Catalyzes the aldol cleavage of 4-hydroxy-4-methyl-2-oxoglutarate (HMG) into 2 molecules of pyruvate. Also contains a secondary oxaloacetate (OAA) decarboxylase activity due to the common pyruvate enolate transition state formed following C-C bond cleavage in the retro-aldol and decarboxylation reactions.</text>
</comment>
<dbReference type="InterPro" id="IPR005493">
    <property type="entry name" value="RraA/RraA-like"/>
</dbReference>
<evidence type="ECO:0000256" key="8">
    <source>
        <dbReference type="ARBA" id="ARBA00025046"/>
    </source>
</evidence>
<keyword evidence="13" id="KW-0460">Magnesium</keyword>
<evidence type="ECO:0000256" key="13">
    <source>
        <dbReference type="PIRSR" id="PIRSR605493-1"/>
    </source>
</evidence>
<evidence type="ECO:0000313" key="15">
    <source>
        <dbReference type="Proteomes" id="UP000295636"/>
    </source>
</evidence>
<proteinExistence type="inferred from homology"/>
<dbReference type="EC" id="4.1.3.17" evidence="5"/>
<dbReference type="EMBL" id="SMRT01000011">
    <property type="protein sequence ID" value="TDF95144.1"/>
    <property type="molecule type" value="Genomic_DNA"/>
</dbReference>
<name>A0A4V6PIF9_9BACL</name>
<dbReference type="GO" id="GO:0008948">
    <property type="term" value="F:oxaloacetate decarboxylase activity"/>
    <property type="evidence" value="ECO:0007669"/>
    <property type="project" value="UniProtKB-EC"/>
</dbReference>
<evidence type="ECO:0000313" key="14">
    <source>
        <dbReference type="EMBL" id="TDF95144.1"/>
    </source>
</evidence>
<evidence type="ECO:0000256" key="6">
    <source>
        <dbReference type="ARBA" id="ARBA00012947"/>
    </source>
</evidence>
<dbReference type="PANTHER" id="PTHR33254">
    <property type="entry name" value="4-HYDROXY-4-METHYL-2-OXOGLUTARATE ALDOLASE 3-RELATED"/>
    <property type="match status" value="1"/>
</dbReference>
<dbReference type="OrthoDB" id="9784786at2"/>
<dbReference type="SUPFAM" id="SSF89562">
    <property type="entry name" value="RraA-like"/>
    <property type="match status" value="1"/>
</dbReference>
<sequence length="211" mass="22609">MALSNEFIDPFQELPTTCISDAMQGLNNMDPRIKPLKETYRVAGRALTVKMPVGDNLTVFRAIREANPGDVLVIDAKGDEYRAVAGDFVVGMAQTLGLKGMIVDGVIRDIEGIKQLGFPVFSRGTAAAASSKAGVGEINVPVSCGGTAVHPGDIVVGDADGVVVVPRALEKTVLKHALEKLNKDKERSEKYLRNSEKLLQYLDETLQSGKA</sequence>
<comment type="catalytic activity">
    <reaction evidence="12">
        <text>oxaloacetate + H(+) = pyruvate + CO2</text>
        <dbReference type="Rhea" id="RHEA:15641"/>
        <dbReference type="ChEBI" id="CHEBI:15361"/>
        <dbReference type="ChEBI" id="CHEBI:15378"/>
        <dbReference type="ChEBI" id="CHEBI:16452"/>
        <dbReference type="ChEBI" id="CHEBI:16526"/>
        <dbReference type="EC" id="4.1.1.112"/>
    </reaction>
</comment>
<evidence type="ECO:0000256" key="5">
    <source>
        <dbReference type="ARBA" id="ARBA00012213"/>
    </source>
</evidence>
<dbReference type="PANTHER" id="PTHR33254:SF4">
    <property type="entry name" value="4-HYDROXY-4-METHYL-2-OXOGLUTARATE ALDOLASE 3-RELATED"/>
    <property type="match status" value="1"/>
</dbReference>
<feature type="binding site" evidence="13">
    <location>
        <position position="108"/>
    </location>
    <ligand>
        <name>substrate</name>
    </ligand>
</feature>
<evidence type="ECO:0000256" key="9">
    <source>
        <dbReference type="ARBA" id="ARBA00029596"/>
    </source>
</evidence>
<gene>
    <name evidence="14" type="ORF">E1757_21675</name>
</gene>
<comment type="catalytic activity">
    <reaction evidence="1">
        <text>4-hydroxy-4-methyl-2-oxoglutarate = 2 pyruvate</text>
        <dbReference type="Rhea" id="RHEA:22748"/>
        <dbReference type="ChEBI" id="CHEBI:15361"/>
        <dbReference type="ChEBI" id="CHEBI:58276"/>
        <dbReference type="EC" id="4.1.3.17"/>
    </reaction>
</comment>
<dbReference type="CDD" id="cd16841">
    <property type="entry name" value="RraA_family"/>
    <property type="match status" value="1"/>
</dbReference>
<dbReference type="EC" id="4.1.1.112" evidence="6"/>
<comment type="subunit">
    <text evidence="4">Homotrimer.</text>
</comment>
<organism evidence="14 15">
    <name type="scientific">Paenibacillus piri</name>
    <dbReference type="NCBI Taxonomy" id="2547395"/>
    <lineage>
        <taxon>Bacteria</taxon>
        <taxon>Bacillati</taxon>
        <taxon>Bacillota</taxon>
        <taxon>Bacilli</taxon>
        <taxon>Bacillales</taxon>
        <taxon>Paenibacillaceae</taxon>
        <taxon>Paenibacillus</taxon>
    </lineage>
</organism>
<evidence type="ECO:0000256" key="3">
    <source>
        <dbReference type="ARBA" id="ARBA00008621"/>
    </source>
</evidence>
<comment type="cofactor">
    <cofactor evidence="13">
        <name>Mg(2+)</name>
        <dbReference type="ChEBI" id="CHEBI:18420"/>
    </cofactor>
</comment>
<comment type="caution">
    <text evidence="14">The sequence shown here is derived from an EMBL/GenBank/DDBJ whole genome shotgun (WGS) entry which is preliminary data.</text>
</comment>
<evidence type="ECO:0000256" key="11">
    <source>
        <dbReference type="ARBA" id="ARBA00032305"/>
    </source>
</evidence>